<dbReference type="PROSITE" id="PS51257">
    <property type="entry name" value="PROKAR_LIPOPROTEIN"/>
    <property type="match status" value="1"/>
</dbReference>
<reference evidence="1" key="1">
    <citation type="journal article" date="2022" name="bioRxiv">
        <title>Thiovibrio frasassiensisgen. nov., sp. nov., an autotrophic, elemental sulfur disproportionating bacterium isolated from sulfidic karst sediment, and proposal of Thiovibrionaceae fam. nov.</title>
        <authorList>
            <person name="Aronson H."/>
            <person name="Thomas C."/>
            <person name="Bhattacharyya M."/>
            <person name="Eckstein S."/>
            <person name="Jensen S."/>
            <person name="Barco R."/>
            <person name="Macalady J."/>
            <person name="Amend J."/>
        </authorList>
    </citation>
    <scope>NUCLEOTIDE SEQUENCE</scope>
    <source>
        <strain evidence="1">RS19-109</strain>
    </source>
</reference>
<keyword evidence="2" id="KW-1185">Reference proteome</keyword>
<sequence>MPRPVVGALFKDVALILLLCVPFGLAGCGVSGSNSNKGVRDFFTPTDVSIIRHHVQLYRGSLRDFTVRLYAKNPKYEKDPSRQRQKIDSIFGQLPTGEQVYAFKPSHEILAAAFQGEVSEPDRVYLLSLGLWKGIQEAYHVRDEGVFFSGLQISLERLQRLHHNVSQVNWRLKTYKDKDGKLLFVTNEAGENGYINMGYEVIMTQILTRIEDDIIMRGGLPEKYIFSVSTMFLGIVI</sequence>
<dbReference type="EMBL" id="JAPHEH010000001">
    <property type="protein sequence ID" value="MDG4476134.1"/>
    <property type="molecule type" value="Genomic_DNA"/>
</dbReference>
<dbReference type="RefSeq" id="WP_307633105.1">
    <property type="nucleotide sequence ID" value="NZ_JAPHEH010000001.1"/>
</dbReference>
<evidence type="ECO:0000313" key="2">
    <source>
        <dbReference type="Proteomes" id="UP001154240"/>
    </source>
</evidence>
<name>A0A9X4MJR8_9BACT</name>
<accession>A0A9X4MJR8</accession>
<evidence type="ECO:0008006" key="3">
    <source>
        <dbReference type="Google" id="ProtNLM"/>
    </source>
</evidence>
<protein>
    <recommendedName>
        <fullName evidence="3">Lipoprotein</fullName>
    </recommendedName>
</protein>
<evidence type="ECO:0000313" key="1">
    <source>
        <dbReference type="EMBL" id="MDG4476134.1"/>
    </source>
</evidence>
<proteinExistence type="predicted"/>
<reference evidence="1" key="2">
    <citation type="submission" date="2022-10" db="EMBL/GenBank/DDBJ databases">
        <authorList>
            <person name="Aronson H.S."/>
        </authorList>
    </citation>
    <scope>NUCLEOTIDE SEQUENCE</scope>
    <source>
        <strain evidence="1">RS19-109</strain>
    </source>
</reference>
<dbReference type="AlphaFoldDB" id="A0A9X4MJR8"/>
<dbReference type="Proteomes" id="UP001154240">
    <property type="component" value="Unassembled WGS sequence"/>
</dbReference>
<gene>
    <name evidence="1" type="ORF">OLX77_08200</name>
</gene>
<organism evidence="1 2">
    <name type="scientific">Thiovibrio frasassiensis</name>
    <dbReference type="NCBI Taxonomy" id="2984131"/>
    <lineage>
        <taxon>Bacteria</taxon>
        <taxon>Pseudomonadati</taxon>
        <taxon>Thermodesulfobacteriota</taxon>
        <taxon>Desulfobulbia</taxon>
        <taxon>Desulfobulbales</taxon>
        <taxon>Thiovibrionaceae</taxon>
        <taxon>Thiovibrio</taxon>
    </lineage>
</organism>
<comment type="caution">
    <text evidence="1">The sequence shown here is derived from an EMBL/GenBank/DDBJ whole genome shotgun (WGS) entry which is preliminary data.</text>
</comment>